<feature type="repeat" description="ANK" evidence="3">
    <location>
        <begin position="140"/>
        <end position="173"/>
    </location>
</feature>
<feature type="repeat" description="ANK" evidence="3">
    <location>
        <begin position="174"/>
        <end position="206"/>
    </location>
</feature>
<dbReference type="Pfam" id="PF12796">
    <property type="entry name" value="Ank_2"/>
    <property type="match status" value="3"/>
</dbReference>
<dbReference type="SMART" id="SM00248">
    <property type="entry name" value="ANK"/>
    <property type="match status" value="9"/>
</dbReference>
<feature type="repeat" description="ANK" evidence="3">
    <location>
        <begin position="73"/>
        <end position="105"/>
    </location>
</feature>
<feature type="repeat" description="ANK" evidence="3">
    <location>
        <begin position="40"/>
        <end position="72"/>
    </location>
</feature>
<dbReference type="PANTHER" id="PTHR24201:SF15">
    <property type="entry name" value="ANKYRIN REPEAT DOMAIN-CONTAINING PROTEIN 66"/>
    <property type="match status" value="1"/>
</dbReference>
<evidence type="ECO:0000256" key="3">
    <source>
        <dbReference type="PROSITE-ProRule" id="PRU00023"/>
    </source>
</evidence>
<evidence type="ECO:0000313" key="5">
    <source>
        <dbReference type="EMBL" id="KAK3267173.1"/>
    </source>
</evidence>
<evidence type="ECO:0000256" key="4">
    <source>
        <dbReference type="SAM" id="MobiDB-lite"/>
    </source>
</evidence>
<evidence type="ECO:0000256" key="1">
    <source>
        <dbReference type="ARBA" id="ARBA00022737"/>
    </source>
</evidence>
<organism evidence="5 6">
    <name type="scientific">Cymbomonas tetramitiformis</name>
    <dbReference type="NCBI Taxonomy" id="36881"/>
    <lineage>
        <taxon>Eukaryota</taxon>
        <taxon>Viridiplantae</taxon>
        <taxon>Chlorophyta</taxon>
        <taxon>Pyramimonadophyceae</taxon>
        <taxon>Pyramimonadales</taxon>
        <taxon>Pyramimonadaceae</taxon>
        <taxon>Cymbomonas</taxon>
    </lineage>
</organism>
<keyword evidence="2 3" id="KW-0040">ANK repeat</keyword>
<dbReference type="Proteomes" id="UP001190700">
    <property type="component" value="Unassembled WGS sequence"/>
</dbReference>
<protein>
    <submittedName>
        <fullName evidence="5">Uncharacterized protein</fullName>
    </submittedName>
</protein>
<dbReference type="PROSITE" id="PS50297">
    <property type="entry name" value="ANK_REP_REGION"/>
    <property type="match status" value="3"/>
</dbReference>
<evidence type="ECO:0000313" key="6">
    <source>
        <dbReference type="Proteomes" id="UP001190700"/>
    </source>
</evidence>
<feature type="region of interest" description="Disordered" evidence="4">
    <location>
        <begin position="236"/>
        <end position="339"/>
    </location>
</feature>
<dbReference type="InterPro" id="IPR002110">
    <property type="entry name" value="Ankyrin_rpt"/>
</dbReference>
<gene>
    <name evidence="5" type="ORF">CYMTET_24260</name>
</gene>
<dbReference type="SUPFAM" id="SSF48403">
    <property type="entry name" value="Ankyrin repeat"/>
    <property type="match status" value="2"/>
</dbReference>
<feature type="repeat" description="ANK" evidence="3">
    <location>
        <begin position="409"/>
        <end position="441"/>
    </location>
</feature>
<comment type="caution">
    <text evidence="5">The sequence shown here is derived from an EMBL/GenBank/DDBJ whole genome shotgun (WGS) entry which is preliminary data.</text>
</comment>
<name>A0AAE0FWY1_9CHLO</name>
<keyword evidence="1" id="KW-0677">Repeat</keyword>
<accession>A0AAE0FWY1</accession>
<evidence type="ECO:0000256" key="2">
    <source>
        <dbReference type="ARBA" id="ARBA00023043"/>
    </source>
</evidence>
<dbReference type="InterPro" id="IPR036770">
    <property type="entry name" value="Ankyrin_rpt-contain_sf"/>
</dbReference>
<feature type="compositionally biased region" description="Acidic residues" evidence="4">
    <location>
        <begin position="549"/>
        <end position="562"/>
    </location>
</feature>
<proteinExistence type="predicted"/>
<feature type="compositionally biased region" description="Basic residues" evidence="4">
    <location>
        <begin position="572"/>
        <end position="584"/>
    </location>
</feature>
<sequence length="600" mass="64657">MTFPDSPTNYFYTLFSSPLPSPHTPSGVTPWASGRLGLTEGELELHEAARRGDQEALMRLLREKPNLEERDHNGHTALHLAVENGRTASCKLLIRQGANVHCTPGIETSKLLLLAAPHGDPQLLEALLAAGAPVNVRDEEHVTPLIMTAKAGDFLECVELLVKADAEVNAADKSGMTALHHASKTGRVLIIKPLLSAGALTKITDANGATPRATARQHGHAQVLRLLEGEMRKTPLARSQTLPQDIPSDIPSRHTPTPTRFSPEARTPVVRPPQVPKLVLPPSGLSLTGVGRHNSINSLSSEKAQSGAPTSALTPRTPTVSMPGTPGSYHSPRSSSPRINGRLLMPQLSTRSDAFSANSSPQNTDRLMVTARPMHSSNIDIHVAATNGSVNQLRAHLRRGEDANIPDDVKATPLHWAADGGHVECIRLLLNAGATPAARDEVGATPLHWACGAGHTMCVEQLLEAIGVSSMSHVANQAHEAKQRCAQMEAREELVMAGLQDLQRKLLSGSQTSEGAARQVSLLMNEMKQTKKMDSVDLLPQRCAKNESSDESSSDTESEPDEVNPYSTLCRRVPHVRGPYRCRRTVGSDPYCTGAEPQWR</sequence>
<reference evidence="5 6" key="1">
    <citation type="journal article" date="2015" name="Genome Biol. Evol.">
        <title>Comparative Genomics of a Bacterivorous Green Alga Reveals Evolutionary Causalities and Consequences of Phago-Mixotrophic Mode of Nutrition.</title>
        <authorList>
            <person name="Burns J.A."/>
            <person name="Paasch A."/>
            <person name="Narechania A."/>
            <person name="Kim E."/>
        </authorList>
    </citation>
    <scope>NUCLEOTIDE SEQUENCE [LARGE SCALE GENOMIC DNA]</scope>
    <source>
        <strain evidence="5 6">PLY_AMNH</strain>
    </source>
</reference>
<keyword evidence="6" id="KW-1185">Reference proteome</keyword>
<dbReference type="PANTHER" id="PTHR24201">
    <property type="entry name" value="ANK_REP_REGION DOMAIN-CONTAINING PROTEIN"/>
    <property type="match status" value="1"/>
</dbReference>
<dbReference type="AlphaFoldDB" id="A0AAE0FWY1"/>
<dbReference type="InterPro" id="IPR050776">
    <property type="entry name" value="Ank_Repeat/CDKN_Inhibitor"/>
</dbReference>
<dbReference type="PROSITE" id="PS50088">
    <property type="entry name" value="ANK_REPEAT"/>
    <property type="match status" value="6"/>
</dbReference>
<dbReference type="EMBL" id="LGRX02012575">
    <property type="protein sequence ID" value="KAK3267173.1"/>
    <property type="molecule type" value="Genomic_DNA"/>
</dbReference>
<feature type="region of interest" description="Disordered" evidence="4">
    <location>
        <begin position="534"/>
        <end position="600"/>
    </location>
</feature>
<dbReference type="Gene3D" id="1.25.40.20">
    <property type="entry name" value="Ankyrin repeat-containing domain"/>
    <property type="match status" value="4"/>
</dbReference>
<feature type="repeat" description="ANK" evidence="3">
    <location>
        <begin position="107"/>
        <end position="139"/>
    </location>
</feature>
<feature type="compositionally biased region" description="Polar residues" evidence="4">
    <location>
        <begin position="294"/>
        <end position="322"/>
    </location>
</feature>